<dbReference type="EMBL" id="LOEE01000100">
    <property type="protein sequence ID" value="KXG73612.1"/>
    <property type="molecule type" value="Genomic_DNA"/>
</dbReference>
<reference evidence="1 2" key="1">
    <citation type="submission" date="2015-12" db="EMBL/GenBank/DDBJ databases">
        <title>Draft genome sequence of the thermoanaerobe Thermotalea metallivorans, an isolate from the runoff channel of the Great Artesian Basin, Australia.</title>
        <authorList>
            <person name="Patel B.K."/>
        </authorList>
    </citation>
    <scope>NUCLEOTIDE SEQUENCE [LARGE SCALE GENOMIC DNA]</scope>
    <source>
        <strain evidence="1 2">B2-1</strain>
    </source>
</reference>
<evidence type="ECO:0000313" key="2">
    <source>
        <dbReference type="Proteomes" id="UP000070456"/>
    </source>
</evidence>
<dbReference type="Proteomes" id="UP000070456">
    <property type="component" value="Unassembled WGS sequence"/>
</dbReference>
<name>A0A140KZ87_9FIRM</name>
<gene>
    <name evidence="1" type="ORF">AN619_30580</name>
</gene>
<organism evidence="1 2">
    <name type="scientific">Thermotalea metallivorans</name>
    <dbReference type="NCBI Taxonomy" id="520762"/>
    <lineage>
        <taxon>Bacteria</taxon>
        <taxon>Bacillati</taxon>
        <taxon>Bacillota</taxon>
        <taxon>Clostridia</taxon>
        <taxon>Peptostreptococcales</taxon>
        <taxon>Thermotaleaceae</taxon>
        <taxon>Thermotalea</taxon>
    </lineage>
</organism>
<dbReference type="AlphaFoldDB" id="A0A140KZ87"/>
<dbReference type="RefSeq" id="WP_157065044.1">
    <property type="nucleotide sequence ID" value="NZ_LOEE01000100.1"/>
</dbReference>
<keyword evidence="2" id="KW-1185">Reference proteome</keyword>
<protein>
    <submittedName>
        <fullName evidence="1">Uncharacterized protein</fullName>
    </submittedName>
</protein>
<dbReference type="STRING" id="520762.AN619_30580"/>
<evidence type="ECO:0000313" key="1">
    <source>
        <dbReference type="EMBL" id="KXG73612.1"/>
    </source>
</evidence>
<comment type="caution">
    <text evidence="1">The sequence shown here is derived from an EMBL/GenBank/DDBJ whole genome shotgun (WGS) entry which is preliminary data.</text>
</comment>
<sequence length="47" mass="5140">MKCKKLFILILVIILLNMGVSTVFAGHGPEPWSIGPTISTETVKDLK</sequence>
<accession>A0A140KZ87</accession>
<proteinExistence type="predicted"/>